<keyword evidence="1" id="KW-0805">Transcription regulation</keyword>
<reference evidence="5 6" key="1">
    <citation type="submission" date="2018-11" db="EMBL/GenBank/DDBJ databases">
        <title>Draft genome sequence of Cellulomonas takizawaensis strain TKZ-21.</title>
        <authorList>
            <person name="Yamamura H."/>
            <person name="Hayashi T."/>
            <person name="Hamada M."/>
            <person name="Serisawa Y."/>
            <person name="Matsuyama K."/>
            <person name="Nakagawa Y."/>
            <person name="Otoguro M."/>
            <person name="Yanagida F."/>
            <person name="Hayakawa M."/>
        </authorList>
    </citation>
    <scope>NUCLEOTIDE SEQUENCE [LARGE SCALE GENOMIC DNA]</scope>
    <source>
        <strain evidence="5 6">TKZ-21</strain>
    </source>
</reference>
<feature type="domain" description="HTH lacI-type" evidence="4">
    <location>
        <begin position="2"/>
        <end position="56"/>
    </location>
</feature>
<proteinExistence type="predicted"/>
<evidence type="ECO:0000256" key="1">
    <source>
        <dbReference type="ARBA" id="ARBA00023015"/>
    </source>
</evidence>
<accession>A0A401V2Q9</accession>
<dbReference type="SUPFAM" id="SSF53822">
    <property type="entry name" value="Periplasmic binding protein-like I"/>
    <property type="match status" value="1"/>
</dbReference>
<dbReference type="CDD" id="cd06267">
    <property type="entry name" value="PBP1_LacI_sugar_binding-like"/>
    <property type="match status" value="1"/>
</dbReference>
<evidence type="ECO:0000256" key="3">
    <source>
        <dbReference type="ARBA" id="ARBA00023163"/>
    </source>
</evidence>
<dbReference type="EMBL" id="BHYL01000244">
    <property type="protein sequence ID" value="GCD21199.1"/>
    <property type="molecule type" value="Genomic_DNA"/>
</dbReference>
<keyword evidence="6" id="KW-1185">Reference proteome</keyword>
<dbReference type="InterPro" id="IPR028082">
    <property type="entry name" value="Peripla_BP_I"/>
</dbReference>
<dbReference type="SUPFAM" id="SSF47413">
    <property type="entry name" value="lambda repressor-like DNA-binding domains"/>
    <property type="match status" value="1"/>
</dbReference>
<evidence type="ECO:0000313" key="5">
    <source>
        <dbReference type="EMBL" id="GCD21199.1"/>
    </source>
</evidence>
<dbReference type="SMART" id="SM00354">
    <property type="entry name" value="HTH_LACI"/>
    <property type="match status" value="1"/>
</dbReference>
<dbReference type="Pfam" id="PF00356">
    <property type="entry name" value="LacI"/>
    <property type="match status" value="1"/>
</dbReference>
<dbReference type="RefSeq" id="WP_124343708.1">
    <property type="nucleotide sequence ID" value="NZ_BHYL01000244.1"/>
</dbReference>
<dbReference type="Gene3D" id="3.40.50.2300">
    <property type="match status" value="2"/>
</dbReference>
<sequence>MATIADVAKAAGVSSSTVSYVLSGKRPISLATRHRVEKAIRDLGFSPHAGARALASSRTNVLGLVVPLRALEANVAIVMEVVSGVITRARDFDHDVLVLTQDDVNGVQRLANGSMVDALILMDIETLDPRLPVLAGLRQPSVLIGVPSDPHGLSCVDLDFAAAGRLAVRHLVDHGHRSIALLGAPSAALARSANYAVRIVDGFRSQAGPAGVRHTVVPTEASYPGAEAAVERAFAELDDLTALVVHNEAALPGVLAALARSNRSVPGDVSVLAVAPSSLAEHLALPLSAIDVPAEEIGRTAVEMTIERLDQKKAAETRLLSPAFNERGSCAAPA</sequence>
<gene>
    <name evidence="5" type="primary">lacI_5</name>
    <name evidence="5" type="ORF">CTKZ_27610</name>
</gene>
<evidence type="ECO:0000256" key="2">
    <source>
        <dbReference type="ARBA" id="ARBA00023125"/>
    </source>
</evidence>
<evidence type="ECO:0000259" key="4">
    <source>
        <dbReference type="PROSITE" id="PS50932"/>
    </source>
</evidence>
<dbReference type="GO" id="GO:0003700">
    <property type="term" value="F:DNA-binding transcription factor activity"/>
    <property type="evidence" value="ECO:0007669"/>
    <property type="project" value="TreeGrafter"/>
</dbReference>
<dbReference type="AlphaFoldDB" id="A0A401V2Q9"/>
<dbReference type="Gene3D" id="1.10.260.40">
    <property type="entry name" value="lambda repressor-like DNA-binding domains"/>
    <property type="match status" value="1"/>
</dbReference>
<dbReference type="Proteomes" id="UP000288246">
    <property type="component" value="Unassembled WGS sequence"/>
</dbReference>
<evidence type="ECO:0000313" key="6">
    <source>
        <dbReference type="Proteomes" id="UP000288246"/>
    </source>
</evidence>
<dbReference type="PANTHER" id="PTHR30146:SF153">
    <property type="entry name" value="LACTOSE OPERON REPRESSOR"/>
    <property type="match status" value="1"/>
</dbReference>
<keyword evidence="3" id="KW-0804">Transcription</keyword>
<comment type="caution">
    <text evidence="5">The sequence shown here is derived from an EMBL/GenBank/DDBJ whole genome shotgun (WGS) entry which is preliminary data.</text>
</comment>
<dbReference type="InterPro" id="IPR010982">
    <property type="entry name" value="Lambda_DNA-bd_dom_sf"/>
</dbReference>
<protein>
    <submittedName>
        <fullName evidence="5">LacI family transcriptional regulator</fullName>
    </submittedName>
</protein>
<dbReference type="PROSITE" id="PS50932">
    <property type="entry name" value="HTH_LACI_2"/>
    <property type="match status" value="1"/>
</dbReference>
<dbReference type="CDD" id="cd01392">
    <property type="entry name" value="HTH_LacI"/>
    <property type="match status" value="1"/>
</dbReference>
<dbReference type="PANTHER" id="PTHR30146">
    <property type="entry name" value="LACI-RELATED TRANSCRIPTIONAL REPRESSOR"/>
    <property type="match status" value="1"/>
</dbReference>
<name>A0A401V2Q9_9CELL</name>
<dbReference type="OrthoDB" id="252678at2"/>
<keyword evidence="2" id="KW-0238">DNA-binding</keyword>
<dbReference type="Pfam" id="PF13377">
    <property type="entry name" value="Peripla_BP_3"/>
    <property type="match status" value="1"/>
</dbReference>
<dbReference type="InterPro" id="IPR046335">
    <property type="entry name" value="LacI/GalR-like_sensor"/>
</dbReference>
<dbReference type="PROSITE" id="PS00356">
    <property type="entry name" value="HTH_LACI_1"/>
    <property type="match status" value="1"/>
</dbReference>
<dbReference type="InterPro" id="IPR000843">
    <property type="entry name" value="HTH_LacI"/>
</dbReference>
<dbReference type="GO" id="GO:0000976">
    <property type="term" value="F:transcription cis-regulatory region binding"/>
    <property type="evidence" value="ECO:0007669"/>
    <property type="project" value="TreeGrafter"/>
</dbReference>
<organism evidence="5 6">
    <name type="scientific">Cellulomonas algicola</name>
    <dbReference type="NCBI Taxonomy" id="2071633"/>
    <lineage>
        <taxon>Bacteria</taxon>
        <taxon>Bacillati</taxon>
        <taxon>Actinomycetota</taxon>
        <taxon>Actinomycetes</taxon>
        <taxon>Micrococcales</taxon>
        <taxon>Cellulomonadaceae</taxon>
        <taxon>Cellulomonas</taxon>
    </lineage>
</organism>